<keyword evidence="11" id="KW-0472">Membrane</keyword>
<dbReference type="SUPFAM" id="SSF55785">
    <property type="entry name" value="PYP-like sensor domain (PAS domain)"/>
    <property type="match status" value="1"/>
</dbReference>
<evidence type="ECO:0000256" key="4">
    <source>
        <dbReference type="ARBA" id="ARBA00022679"/>
    </source>
</evidence>
<feature type="domain" description="Response regulatory" evidence="13">
    <location>
        <begin position="857"/>
        <end position="972"/>
    </location>
</feature>
<dbReference type="RefSeq" id="WP_155312549.1">
    <property type="nucleotide sequence ID" value="NZ_AP021879.1"/>
</dbReference>
<dbReference type="Gene3D" id="3.30.450.20">
    <property type="entry name" value="PAS domain"/>
    <property type="match status" value="1"/>
</dbReference>
<dbReference type="SMART" id="SM00388">
    <property type="entry name" value="HisKA"/>
    <property type="match status" value="1"/>
</dbReference>
<dbReference type="PROSITE" id="PS50109">
    <property type="entry name" value="HIS_KIN"/>
    <property type="match status" value="1"/>
</dbReference>
<evidence type="ECO:0000256" key="5">
    <source>
        <dbReference type="ARBA" id="ARBA00022741"/>
    </source>
</evidence>
<dbReference type="SMART" id="SM01080">
    <property type="entry name" value="CHASE2"/>
    <property type="match status" value="1"/>
</dbReference>
<keyword evidence="3 9" id="KW-0597">Phosphoprotein</keyword>
<gene>
    <name evidence="15" type="ORF">DSCOOX_48510</name>
</gene>
<dbReference type="AlphaFoldDB" id="A0A5K8AGC6"/>
<dbReference type="SUPFAM" id="SSF47384">
    <property type="entry name" value="Homodimeric domain of signal transducing histidine kinase"/>
    <property type="match status" value="1"/>
</dbReference>
<dbReference type="SMART" id="SM00448">
    <property type="entry name" value="REC"/>
    <property type="match status" value="1"/>
</dbReference>
<keyword evidence="11" id="KW-1133">Transmembrane helix</keyword>
<organism evidence="15 16">
    <name type="scientific">Desulfosarcina ovata subsp. ovata</name>
    <dbReference type="NCBI Taxonomy" id="2752305"/>
    <lineage>
        <taxon>Bacteria</taxon>
        <taxon>Pseudomonadati</taxon>
        <taxon>Thermodesulfobacteriota</taxon>
        <taxon>Desulfobacteria</taxon>
        <taxon>Desulfobacterales</taxon>
        <taxon>Desulfosarcinaceae</taxon>
        <taxon>Desulfosarcina</taxon>
    </lineage>
</organism>
<sequence>MDRSKKSIDPSASLTVTLTVLLAIVWCVVYLLQPFFVEHIKLKTADAIVATVPAPPISNQVVVVDIDEHSLASWGQWPWPRSRLARLLGEINRMEAKSIALDFIMAEPDRRSASVQPEEPPRHRDRQPGNLPHPPPPDTPSASDTVLAATLANGPFVLGFSFIFGDQAQGATNCTLPPLEIIDIRRPSDAVGYPTFHEAQSAVCNMAQLARSAPYAGFLNGHPDSDGVLRRLPLIIYYQGAAYPNLALAALLATLPHQPVRIDRHQGVQCCLLIGPHTIPVDDNGNLTIRFTEKGSIPRHIPASQVLAGQVDPSVIRDKVVLVGLSAAGLAPSYQTPAGGRITGVDVHAQAIETILSGQTIHRPATMVGAEILLALLVAVLFGLCIARLEFFPTIIVGGSGILALGVGAHLLFISRQTLILPFLPAVVIITGGPLLMLFKYWTRQRKAVRQLTEAMILIKNNEKNLNSIIKTIPDIVFRLNASGHITFVSPAVAKYKKPPETLMGRHILDLVAEDDRAKATYRINERRTGSRATTDMEVRLLLSPNGNEGGCQGRYFSVSAEGIYSHGQPSENAFVGTQGIAKDIDERKRLEQRLERSKKMEAIGSLAAGVAHDLNNILSGIVSYPELLLLDLPEESPMRGKIELIQRSGQRAADIVQDLLMIARRGVRDHLIVNVNQIVNSYVKTPECGRLLENHPETRITTDLADDLMNTRGSVVHILKMIMNLVGNAAEAMPAGGAICLSTRNRYLDVEVNRYERINEGEYVILRIADEGVGISTEDLHRIFEPFYSKKRMGRSGSGLGMTVVWNTVKDHNGFVDIQSREGEGTRFDIYLPATRDKIGNTPQRTVLQDYTGSETVLVVDDIAEQREIAVRMLGKLGYRVTSAPSGEAAIDRIRSEAVDLVVLDMVMPPGMDGLEAYEKILTVRPGQRAIIASGYAPSERVKAMQDLGAGSYVRKPYTLEKIGMAVRQELDKK</sequence>
<evidence type="ECO:0000256" key="10">
    <source>
        <dbReference type="SAM" id="MobiDB-lite"/>
    </source>
</evidence>
<feature type="domain" description="PAS" evidence="14">
    <location>
        <begin position="462"/>
        <end position="496"/>
    </location>
</feature>
<keyword evidence="7" id="KW-0067">ATP-binding</keyword>
<dbReference type="Pfam" id="PF00989">
    <property type="entry name" value="PAS"/>
    <property type="match status" value="1"/>
</dbReference>
<name>A0A5K8AGC6_9BACT</name>
<dbReference type="SUPFAM" id="SSF52172">
    <property type="entry name" value="CheY-like"/>
    <property type="match status" value="1"/>
</dbReference>
<feature type="modified residue" description="4-aspartylphosphate" evidence="9">
    <location>
        <position position="906"/>
    </location>
</feature>
<dbReference type="Proteomes" id="UP000422108">
    <property type="component" value="Chromosome"/>
</dbReference>
<evidence type="ECO:0000256" key="8">
    <source>
        <dbReference type="ARBA" id="ARBA00023012"/>
    </source>
</evidence>
<dbReference type="CDD" id="cd00130">
    <property type="entry name" value="PAS"/>
    <property type="match status" value="1"/>
</dbReference>
<dbReference type="CDD" id="cd00082">
    <property type="entry name" value="HisKA"/>
    <property type="match status" value="1"/>
</dbReference>
<comment type="catalytic activity">
    <reaction evidence="1">
        <text>ATP + protein L-histidine = ADP + protein N-phospho-L-histidine.</text>
        <dbReference type="EC" id="2.7.13.3"/>
    </reaction>
</comment>
<evidence type="ECO:0000256" key="9">
    <source>
        <dbReference type="PROSITE-ProRule" id="PRU00169"/>
    </source>
</evidence>
<evidence type="ECO:0000256" key="3">
    <source>
        <dbReference type="ARBA" id="ARBA00022553"/>
    </source>
</evidence>
<keyword evidence="16" id="KW-1185">Reference proteome</keyword>
<dbReference type="InterPro" id="IPR035965">
    <property type="entry name" value="PAS-like_dom_sf"/>
</dbReference>
<dbReference type="Gene3D" id="3.30.565.10">
    <property type="entry name" value="Histidine kinase-like ATPase, C-terminal domain"/>
    <property type="match status" value="1"/>
</dbReference>
<feature type="transmembrane region" description="Helical" evidence="11">
    <location>
        <begin position="365"/>
        <end position="384"/>
    </location>
</feature>
<feature type="domain" description="Histidine kinase" evidence="12">
    <location>
        <begin position="610"/>
        <end position="837"/>
    </location>
</feature>
<dbReference type="InterPro" id="IPR005467">
    <property type="entry name" value="His_kinase_dom"/>
</dbReference>
<dbReference type="CDD" id="cd00156">
    <property type="entry name" value="REC"/>
    <property type="match status" value="1"/>
</dbReference>
<dbReference type="Gene3D" id="1.10.287.130">
    <property type="match status" value="1"/>
</dbReference>
<evidence type="ECO:0000259" key="13">
    <source>
        <dbReference type="PROSITE" id="PS50110"/>
    </source>
</evidence>
<accession>A0A5K8AGC6</accession>
<dbReference type="InterPro" id="IPR001789">
    <property type="entry name" value="Sig_transdc_resp-reg_receiver"/>
</dbReference>
<reference evidence="15 16" key="1">
    <citation type="submission" date="2019-11" db="EMBL/GenBank/DDBJ databases">
        <title>Comparative genomics of hydrocarbon-degrading Desulfosarcina strains.</title>
        <authorList>
            <person name="Watanabe M."/>
            <person name="Kojima H."/>
            <person name="Fukui M."/>
        </authorList>
    </citation>
    <scope>NUCLEOTIDE SEQUENCE [LARGE SCALE GENOMIC DNA]</scope>
    <source>
        <strain evidence="16">oXyS1</strain>
    </source>
</reference>
<keyword evidence="5" id="KW-0547">Nucleotide-binding</keyword>
<dbReference type="InterPro" id="IPR000014">
    <property type="entry name" value="PAS"/>
</dbReference>
<dbReference type="Pfam" id="PF02518">
    <property type="entry name" value="HATPase_c"/>
    <property type="match status" value="1"/>
</dbReference>
<dbReference type="InterPro" id="IPR036890">
    <property type="entry name" value="HATPase_C_sf"/>
</dbReference>
<dbReference type="Gene3D" id="3.40.50.2300">
    <property type="match status" value="1"/>
</dbReference>
<dbReference type="PANTHER" id="PTHR43065:SF46">
    <property type="entry name" value="C4-DICARBOXYLATE TRANSPORT SENSOR PROTEIN DCTB"/>
    <property type="match status" value="1"/>
</dbReference>
<evidence type="ECO:0000256" key="2">
    <source>
        <dbReference type="ARBA" id="ARBA00012438"/>
    </source>
</evidence>
<dbReference type="SMART" id="SM00091">
    <property type="entry name" value="PAS"/>
    <property type="match status" value="1"/>
</dbReference>
<dbReference type="InterPro" id="IPR007890">
    <property type="entry name" value="CHASE2"/>
</dbReference>
<dbReference type="Pfam" id="PF05226">
    <property type="entry name" value="CHASE2"/>
    <property type="match status" value="1"/>
</dbReference>
<proteinExistence type="predicted"/>
<dbReference type="SMART" id="SM00387">
    <property type="entry name" value="HATPase_c"/>
    <property type="match status" value="1"/>
</dbReference>
<dbReference type="Pfam" id="PF00512">
    <property type="entry name" value="HisKA"/>
    <property type="match status" value="1"/>
</dbReference>
<evidence type="ECO:0000259" key="14">
    <source>
        <dbReference type="PROSITE" id="PS50112"/>
    </source>
</evidence>
<dbReference type="PROSITE" id="PS50110">
    <property type="entry name" value="RESPONSE_REGULATORY"/>
    <property type="match status" value="1"/>
</dbReference>
<keyword evidence="11" id="KW-0812">Transmembrane</keyword>
<evidence type="ECO:0000313" key="15">
    <source>
        <dbReference type="EMBL" id="BBO91671.1"/>
    </source>
</evidence>
<dbReference type="InterPro" id="IPR004358">
    <property type="entry name" value="Sig_transdc_His_kin-like_C"/>
</dbReference>
<dbReference type="PRINTS" id="PR00344">
    <property type="entry name" value="BCTRLSENSOR"/>
</dbReference>
<dbReference type="EC" id="2.7.13.3" evidence="2"/>
<dbReference type="InterPro" id="IPR011006">
    <property type="entry name" value="CheY-like_superfamily"/>
</dbReference>
<dbReference type="PANTHER" id="PTHR43065">
    <property type="entry name" value="SENSOR HISTIDINE KINASE"/>
    <property type="match status" value="1"/>
</dbReference>
<dbReference type="GO" id="GO:0000155">
    <property type="term" value="F:phosphorelay sensor kinase activity"/>
    <property type="evidence" value="ECO:0007669"/>
    <property type="project" value="InterPro"/>
</dbReference>
<feature type="transmembrane region" description="Helical" evidence="11">
    <location>
        <begin position="391"/>
        <end position="413"/>
    </location>
</feature>
<dbReference type="GO" id="GO:0005524">
    <property type="term" value="F:ATP binding"/>
    <property type="evidence" value="ECO:0007669"/>
    <property type="project" value="UniProtKB-KW"/>
</dbReference>
<evidence type="ECO:0000256" key="6">
    <source>
        <dbReference type="ARBA" id="ARBA00022777"/>
    </source>
</evidence>
<dbReference type="InterPro" id="IPR036097">
    <property type="entry name" value="HisK_dim/P_sf"/>
</dbReference>
<keyword evidence="8" id="KW-0902">Two-component regulatory system</keyword>
<feature type="transmembrane region" description="Helical" evidence="11">
    <location>
        <begin position="12"/>
        <end position="32"/>
    </location>
</feature>
<evidence type="ECO:0000256" key="7">
    <source>
        <dbReference type="ARBA" id="ARBA00022840"/>
    </source>
</evidence>
<evidence type="ECO:0000313" key="16">
    <source>
        <dbReference type="Proteomes" id="UP000422108"/>
    </source>
</evidence>
<dbReference type="PROSITE" id="PS50112">
    <property type="entry name" value="PAS"/>
    <property type="match status" value="1"/>
</dbReference>
<dbReference type="Pfam" id="PF00072">
    <property type="entry name" value="Response_reg"/>
    <property type="match status" value="1"/>
</dbReference>
<dbReference type="InterPro" id="IPR013767">
    <property type="entry name" value="PAS_fold"/>
</dbReference>
<evidence type="ECO:0000256" key="1">
    <source>
        <dbReference type="ARBA" id="ARBA00000085"/>
    </source>
</evidence>
<dbReference type="SUPFAM" id="SSF55874">
    <property type="entry name" value="ATPase domain of HSP90 chaperone/DNA topoisomerase II/histidine kinase"/>
    <property type="match status" value="1"/>
</dbReference>
<keyword evidence="4" id="KW-0808">Transferase</keyword>
<feature type="region of interest" description="Disordered" evidence="10">
    <location>
        <begin position="110"/>
        <end position="144"/>
    </location>
</feature>
<protein>
    <recommendedName>
        <fullName evidence="2">histidine kinase</fullName>
        <ecNumber evidence="2">2.7.13.3</ecNumber>
    </recommendedName>
</protein>
<evidence type="ECO:0000259" key="12">
    <source>
        <dbReference type="PROSITE" id="PS50109"/>
    </source>
</evidence>
<keyword evidence="6" id="KW-0418">Kinase</keyword>
<evidence type="ECO:0000256" key="11">
    <source>
        <dbReference type="SAM" id="Phobius"/>
    </source>
</evidence>
<dbReference type="InterPro" id="IPR003594">
    <property type="entry name" value="HATPase_dom"/>
</dbReference>
<dbReference type="EMBL" id="AP021879">
    <property type="protein sequence ID" value="BBO91671.1"/>
    <property type="molecule type" value="Genomic_DNA"/>
</dbReference>
<feature type="transmembrane region" description="Helical" evidence="11">
    <location>
        <begin position="419"/>
        <end position="442"/>
    </location>
</feature>
<dbReference type="NCBIfam" id="TIGR00229">
    <property type="entry name" value="sensory_box"/>
    <property type="match status" value="1"/>
</dbReference>
<dbReference type="GO" id="GO:0006355">
    <property type="term" value="P:regulation of DNA-templated transcription"/>
    <property type="evidence" value="ECO:0007669"/>
    <property type="project" value="InterPro"/>
</dbReference>
<dbReference type="InterPro" id="IPR003661">
    <property type="entry name" value="HisK_dim/P_dom"/>
</dbReference>